<dbReference type="RefSeq" id="XP_028862775.1">
    <property type="nucleotide sequence ID" value="XM_029006269.1"/>
</dbReference>
<evidence type="ECO:0000256" key="12">
    <source>
        <dbReference type="ARBA" id="ARBA00049255"/>
    </source>
</evidence>
<dbReference type="PANTHER" id="PTHR11538:SF41">
    <property type="entry name" value="PHENYLALANINE--TRNA LIGASE, MITOCHONDRIAL"/>
    <property type="match status" value="1"/>
</dbReference>
<sequence length="480" mass="56611">MTLPKLVLSNQGKILYDIVNHPIRTIKNKIENFFKFENIDNLNSEISVKQNFDELLVPLTHSARNIKDTFYLNEHYIKNFSFYFQNYYTPFDNINSIYKYYLANKLLYHDKIKLKRTHMTAHLPDLLRQNYKNVIYTGAVYRKDEIDKYHFPIFHQTDGYLIQPKSFNAESDLKKKLEQLISYLFSSKKIEMKWDSNTTFPFTEPSYELYIRARGVATPDMSIDVSTNSSSDGSFDGSTNRSNGSSGNNKWIEVLGCGKIKKEVIAICLYEKDLNQIIENEIAMFDKNLMKIIDKCNDVKNIEECSCVEERVSSIINNLCKKHLSDRIEKKIYEFIKDINHEGWAFGIGLERLAMLLYDIYDIRLLWSNDKRFISQFKENEISSFRPFSNFPSIIKDVTFYINDSFNETLFFQICRDIAHENIEEVKKIDHYYNPHTNKASVCYRITYRSHKQNLTHKSVNDIQNKVIQKLIKECSVVIR</sequence>
<comment type="similarity">
    <text evidence="2">Belongs to the class-II aminoacyl-tRNA synthetase family.</text>
</comment>
<dbReference type="InterPro" id="IPR005121">
    <property type="entry name" value="Fdx_antiC-bd"/>
</dbReference>
<dbReference type="InterPro" id="IPR002319">
    <property type="entry name" value="Phenylalanyl-tRNA_Synthase"/>
</dbReference>
<evidence type="ECO:0000256" key="1">
    <source>
        <dbReference type="ARBA" id="ARBA00004305"/>
    </source>
</evidence>
<comment type="catalytic activity">
    <reaction evidence="12">
        <text>tRNA(Phe) + L-phenylalanine + ATP = L-phenylalanyl-tRNA(Phe) + AMP + diphosphate + H(+)</text>
        <dbReference type="Rhea" id="RHEA:19413"/>
        <dbReference type="Rhea" id="RHEA-COMP:9668"/>
        <dbReference type="Rhea" id="RHEA-COMP:9699"/>
        <dbReference type="ChEBI" id="CHEBI:15378"/>
        <dbReference type="ChEBI" id="CHEBI:30616"/>
        <dbReference type="ChEBI" id="CHEBI:33019"/>
        <dbReference type="ChEBI" id="CHEBI:58095"/>
        <dbReference type="ChEBI" id="CHEBI:78442"/>
        <dbReference type="ChEBI" id="CHEBI:78531"/>
        <dbReference type="ChEBI" id="CHEBI:456215"/>
        <dbReference type="EC" id="6.1.1.20"/>
    </reaction>
</comment>
<evidence type="ECO:0000259" key="15">
    <source>
        <dbReference type="PROSITE" id="PS51447"/>
    </source>
</evidence>
<evidence type="ECO:0000259" key="14">
    <source>
        <dbReference type="PROSITE" id="PS50862"/>
    </source>
</evidence>
<evidence type="ECO:0000313" key="16">
    <source>
        <dbReference type="EMBL" id="SBS87516.1"/>
    </source>
</evidence>
<organism evidence="16 18">
    <name type="scientific">Plasmodium malariae</name>
    <dbReference type="NCBI Taxonomy" id="5858"/>
    <lineage>
        <taxon>Eukaryota</taxon>
        <taxon>Sar</taxon>
        <taxon>Alveolata</taxon>
        <taxon>Apicomplexa</taxon>
        <taxon>Aconoidasida</taxon>
        <taxon>Haemosporida</taxon>
        <taxon>Plasmodiidae</taxon>
        <taxon>Plasmodium</taxon>
        <taxon>Plasmodium (Plasmodium)</taxon>
    </lineage>
</organism>
<evidence type="ECO:0000256" key="6">
    <source>
        <dbReference type="ARBA" id="ARBA00022840"/>
    </source>
</evidence>
<dbReference type="GO" id="GO:0005524">
    <property type="term" value="F:ATP binding"/>
    <property type="evidence" value="ECO:0007669"/>
    <property type="project" value="UniProtKB-KW"/>
</dbReference>
<dbReference type="FunFam" id="3.30.70.380:FF:000002">
    <property type="entry name" value="phenylalanine--tRNA ligase, mitochondrial"/>
    <property type="match status" value="1"/>
</dbReference>
<keyword evidence="19" id="KW-1185">Reference proteome</keyword>
<dbReference type="PANTHER" id="PTHR11538">
    <property type="entry name" value="PHENYLALANYL-TRNA SYNTHETASE"/>
    <property type="match status" value="1"/>
</dbReference>
<dbReference type="Pfam" id="PF03147">
    <property type="entry name" value="FDX-ACB"/>
    <property type="match status" value="1"/>
</dbReference>
<dbReference type="OrthoDB" id="4457at2759"/>
<dbReference type="EMBL" id="LT594632">
    <property type="protein sequence ID" value="SCO93338.1"/>
    <property type="molecule type" value="Genomic_DNA"/>
</dbReference>
<evidence type="ECO:0000256" key="9">
    <source>
        <dbReference type="ARBA" id="ARBA00023128"/>
    </source>
</evidence>
<evidence type="ECO:0000256" key="13">
    <source>
        <dbReference type="SAM" id="MobiDB-lite"/>
    </source>
</evidence>
<keyword evidence="10" id="KW-0030">Aminoacyl-tRNA synthetase</keyword>
<dbReference type="SMART" id="SM00896">
    <property type="entry name" value="FDX-ACB"/>
    <property type="match status" value="1"/>
</dbReference>
<reference evidence="16" key="1">
    <citation type="submission" date="2016-05" db="EMBL/GenBank/DDBJ databases">
        <authorList>
            <person name="Lavstsen T."/>
            <person name="Jespersen J.S."/>
        </authorList>
    </citation>
    <scope>NUCLEOTIDE SEQUENCE [LARGE SCALE GENOMIC DNA]</scope>
</reference>
<dbReference type="PROSITE" id="PS50862">
    <property type="entry name" value="AA_TRNA_LIGASE_II"/>
    <property type="match status" value="1"/>
</dbReference>
<evidence type="ECO:0000256" key="2">
    <source>
        <dbReference type="ARBA" id="ARBA00008226"/>
    </source>
</evidence>
<dbReference type="Proteomes" id="UP000078597">
    <property type="component" value="Unassembled WGS sequence"/>
</dbReference>
<evidence type="ECO:0000256" key="5">
    <source>
        <dbReference type="ARBA" id="ARBA00022741"/>
    </source>
</evidence>
<feature type="domain" description="Aminoacyl-transfer RNA synthetases class-II family profile" evidence="14">
    <location>
        <begin position="138"/>
        <end position="387"/>
    </location>
</feature>
<reference evidence="17 19" key="3">
    <citation type="submission" date="2016-06" db="EMBL/GenBank/DDBJ databases">
        <authorList>
            <consortium name="Pathogen Informatics"/>
        </authorList>
    </citation>
    <scope>NUCLEOTIDE SEQUENCE [LARGE SCALE GENOMIC DNA]</scope>
</reference>
<evidence type="ECO:0000256" key="7">
    <source>
        <dbReference type="ARBA" id="ARBA00022917"/>
    </source>
</evidence>
<evidence type="ECO:0000256" key="10">
    <source>
        <dbReference type="ARBA" id="ARBA00023146"/>
    </source>
</evidence>
<protein>
    <recommendedName>
        <fullName evidence="3">phenylalanine--tRNA ligase</fullName>
        <ecNumber evidence="3">6.1.1.20</ecNumber>
    </recommendedName>
    <alternativeName>
        <fullName evidence="11">Phenylalanyl-tRNA synthetase</fullName>
    </alternativeName>
</protein>
<feature type="domain" description="FDX-ACB" evidence="15">
    <location>
        <begin position="389"/>
        <end position="480"/>
    </location>
</feature>
<keyword evidence="4 16" id="KW-0436">Ligase</keyword>
<proteinExistence type="inferred from homology"/>
<comment type="subcellular location">
    <subcellularLocation>
        <location evidence="1">Mitochondrion matrix</location>
    </subcellularLocation>
</comment>
<dbReference type="PROSITE" id="PS51447">
    <property type="entry name" value="FDX_ACB"/>
    <property type="match status" value="1"/>
</dbReference>
<evidence type="ECO:0000313" key="17">
    <source>
        <dbReference type="EMBL" id="SCO93338.1"/>
    </source>
</evidence>
<dbReference type="SUPFAM" id="SSF55681">
    <property type="entry name" value="Class II aaRS and biotin synthetases"/>
    <property type="match status" value="1"/>
</dbReference>
<name>A0A1A8W687_PLAMA</name>
<dbReference type="GO" id="GO:0000049">
    <property type="term" value="F:tRNA binding"/>
    <property type="evidence" value="ECO:0007669"/>
    <property type="project" value="InterPro"/>
</dbReference>
<dbReference type="GO" id="GO:0004826">
    <property type="term" value="F:phenylalanine-tRNA ligase activity"/>
    <property type="evidence" value="ECO:0007669"/>
    <property type="project" value="UniProtKB-EC"/>
</dbReference>
<evidence type="ECO:0000313" key="18">
    <source>
        <dbReference type="Proteomes" id="UP000078597"/>
    </source>
</evidence>
<accession>A0A1A8W687</accession>
<reference evidence="18" key="2">
    <citation type="submission" date="2016-05" db="EMBL/GenBank/DDBJ databases">
        <authorList>
            <person name="Naeem Raeece"/>
        </authorList>
    </citation>
    <scope>NUCLEOTIDE SEQUENCE [LARGE SCALE GENOMIC DNA]</scope>
</reference>
<dbReference type="Gene3D" id="3.30.930.10">
    <property type="entry name" value="Bira Bifunctional Protein, Domain 2"/>
    <property type="match status" value="1"/>
</dbReference>
<keyword evidence="9" id="KW-0496">Mitochondrion</keyword>
<keyword evidence="8" id="KW-0809">Transit peptide</keyword>
<dbReference type="Proteomes" id="UP000219813">
    <property type="component" value="Chromosome 11"/>
</dbReference>
<evidence type="ECO:0000256" key="8">
    <source>
        <dbReference type="ARBA" id="ARBA00022946"/>
    </source>
</evidence>
<feature type="region of interest" description="Disordered" evidence="13">
    <location>
        <begin position="225"/>
        <end position="245"/>
    </location>
</feature>
<evidence type="ECO:0000313" key="19">
    <source>
        <dbReference type="Proteomes" id="UP000219813"/>
    </source>
</evidence>
<dbReference type="OMA" id="PISHYPQ"/>
<dbReference type="InterPro" id="IPR036690">
    <property type="entry name" value="Fdx_antiC-bd_sf"/>
</dbReference>
<evidence type="ECO:0000256" key="11">
    <source>
        <dbReference type="ARBA" id="ARBA00031194"/>
    </source>
</evidence>
<dbReference type="Pfam" id="PF01409">
    <property type="entry name" value="tRNA-synt_2d"/>
    <property type="match status" value="2"/>
</dbReference>
<dbReference type="EC" id="6.1.1.20" evidence="3"/>
<dbReference type="InterPro" id="IPR006195">
    <property type="entry name" value="aa-tRNA-synth_II"/>
</dbReference>
<dbReference type="KEGG" id="pmal:PMUG01_11059100"/>
<dbReference type="AlphaFoldDB" id="A0A1A8W687"/>
<dbReference type="GO" id="GO:0006432">
    <property type="term" value="P:phenylalanyl-tRNA aminoacylation"/>
    <property type="evidence" value="ECO:0007669"/>
    <property type="project" value="TreeGrafter"/>
</dbReference>
<evidence type="ECO:0000256" key="3">
    <source>
        <dbReference type="ARBA" id="ARBA00012814"/>
    </source>
</evidence>
<keyword evidence="6" id="KW-0067">ATP-binding</keyword>
<dbReference type="GeneID" id="39870053"/>
<keyword evidence="5" id="KW-0547">Nucleotide-binding</keyword>
<evidence type="ECO:0000256" key="4">
    <source>
        <dbReference type="ARBA" id="ARBA00022598"/>
    </source>
</evidence>
<dbReference type="EMBL" id="FLQW01001052">
    <property type="protein sequence ID" value="SBS87516.1"/>
    <property type="molecule type" value="Genomic_DNA"/>
</dbReference>
<keyword evidence="7" id="KW-0648">Protein biosynthesis</keyword>
<gene>
    <name evidence="17" type="primary">mFRS</name>
    <name evidence="16" type="ORF">PMALA_019760</name>
    <name evidence="17" type="ORF">PMUG01_11059100</name>
</gene>
<dbReference type="InterPro" id="IPR045864">
    <property type="entry name" value="aa-tRNA-synth_II/BPL/LPL"/>
</dbReference>
<dbReference type="SUPFAM" id="SSF54991">
    <property type="entry name" value="Anticodon-binding domain of PheRS"/>
    <property type="match status" value="1"/>
</dbReference>
<dbReference type="GO" id="GO:0005759">
    <property type="term" value="C:mitochondrial matrix"/>
    <property type="evidence" value="ECO:0007669"/>
    <property type="project" value="UniProtKB-SubCell"/>
</dbReference>
<dbReference type="Gene3D" id="3.30.70.380">
    <property type="entry name" value="Ferrodoxin-fold anticodon-binding domain"/>
    <property type="match status" value="1"/>
</dbReference>
<dbReference type="VEuPathDB" id="PlasmoDB:PmUG01_11059100"/>